<proteinExistence type="predicted"/>
<dbReference type="RefSeq" id="WP_184283188.1">
    <property type="nucleotide sequence ID" value="NZ_BAAAPG010000001.1"/>
</dbReference>
<protein>
    <submittedName>
        <fullName evidence="1">Uncharacterized protein</fullName>
    </submittedName>
</protein>
<keyword evidence="2" id="KW-1185">Reference proteome</keyword>
<organism evidence="1 2">
    <name type="scientific">Microbacterium ginsengiterrae</name>
    <dbReference type="NCBI Taxonomy" id="546115"/>
    <lineage>
        <taxon>Bacteria</taxon>
        <taxon>Bacillati</taxon>
        <taxon>Actinomycetota</taxon>
        <taxon>Actinomycetes</taxon>
        <taxon>Micrococcales</taxon>
        <taxon>Microbacteriaceae</taxon>
        <taxon>Microbacterium</taxon>
    </lineage>
</organism>
<comment type="caution">
    <text evidence="1">The sequence shown here is derived from an EMBL/GenBank/DDBJ whole genome shotgun (WGS) entry which is preliminary data.</text>
</comment>
<name>A0A7W9FDJ2_9MICO</name>
<evidence type="ECO:0000313" key="2">
    <source>
        <dbReference type="Proteomes" id="UP000517712"/>
    </source>
</evidence>
<dbReference type="AlphaFoldDB" id="A0A7W9FDJ2"/>
<gene>
    <name evidence="1" type="ORF">HD600_001851</name>
</gene>
<evidence type="ECO:0000313" key="1">
    <source>
        <dbReference type="EMBL" id="MBB5743354.1"/>
    </source>
</evidence>
<accession>A0A7W9FDJ2</accession>
<dbReference type="Proteomes" id="UP000517712">
    <property type="component" value="Unassembled WGS sequence"/>
</dbReference>
<dbReference type="EMBL" id="JACHMU010000001">
    <property type="protein sequence ID" value="MBB5743354.1"/>
    <property type="molecule type" value="Genomic_DNA"/>
</dbReference>
<reference evidence="1 2" key="1">
    <citation type="submission" date="2020-08" db="EMBL/GenBank/DDBJ databases">
        <title>Sequencing the genomes of 1000 actinobacteria strains.</title>
        <authorList>
            <person name="Klenk H.-P."/>
        </authorList>
    </citation>
    <scope>NUCLEOTIDE SEQUENCE [LARGE SCALE GENOMIC DNA]</scope>
    <source>
        <strain evidence="1 2">DSM 24823</strain>
    </source>
</reference>
<sequence>MNASAETPATFSEALHAAIRDHGVTLAWLRSRLVDSGNPVSTATLSYWRSGARTPEGVSSLAAVEEIERILGLPRGHLGSRIGPSPRLGRVSEQVVPVVPDIEDAYAQTEAALSAPPISSTRGISCQVQAYIGADGLLARRVTRSLVQSTVDGLTHLPFYGSAPDPISAIPQITIHAGGRLGSTHLHPSRLVFGYLVELDEPLRAGGTLLLEIEEETVPGAVSDMSVAQRDEQHGQRAPPVGAFPPRCRTVVVRGARAGCRRRRVRHMAGAGVGGLGARSPSRLRPRHDRLHLGIRPLTGAFGRAGRMP</sequence>